<keyword evidence="2" id="KW-0812">Transmembrane</keyword>
<evidence type="ECO:0000256" key="1">
    <source>
        <dbReference type="ARBA" id="ARBA00022729"/>
    </source>
</evidence>
<gene>
    <name evidence="3" type="ORF">DdX_10219</name>
</gene>
<keyword evidence="2" id="KW-0472">Membrane</keyword>
<keyword evidence="2" id="KW-1133">Transmembrane helix</keyword>
<dbReference type="SUPFAM" id="SSF56994">
    <property type="entry name" value="Insulin-like"/>
    <property type="match status" value="1"/>
</dbReference>
<evidence type="ECO:0000313" key="3">
    <source>
        <dbReference type="EMBL" id="KAI1711341.1"/>
    </source>
</evidence>
<dbReference type="EMBL" id="JAKKPZ010000022">
    <property type="protein sequence ID" value="KAI1711341.1"/>
    <property type="molecule type" value="Genomic_DNA"/>
</dbReference>
<dbReference type="Gene3D" id="1.10.100.10">
    <property type="entry name" value="Insulin-like"/>
    <property type="match status" value="1"/>
</dbReference>
<dbReference type="AlphaFoldDB" id="A0AAD4MZ59"/>
<evidence type="ECO:0000313" key="4">
    <source>
        <dbReference type="Proteomes" id="UP001201812"/>
    </source>
</evidence>
<evidence type="ECO:0008006" key="5">
    <source>
        <dbReference type="Google" id="ProtNLM"/>
    </source>
</evidence>
<sequence>MHNGRSCCSHSNHSSSSSVFRSWNFNSHSVLFFLLMLAVAILERGVDASGKRRLCGKVLTNEVKRLCTPSGYALQCIHSANNYASVQQKRFYYGNDNDEVFARKRRSTDSETSESQRWLREFLRLPTMSKAAVLYNEDEEHHDRHKAAIHKRHGIAQECCAGAGCDREFLESFCCDDDELEEFKRQNKPDGAK</sequence>
<evidence type="ECO:0000256" key="2">
    <source>
        <dbReference type="SAM" id="Phobius"/>
    </source>
</evidence>
<dbReference type="InterPro" id="IPR036438">
    <property type="entry name" value="Insulin-like_sf"/>
</dbReference>
<feature type="transmembrane region" description="Helical" evidence="2">
    <location>
        <begin position="25"/>
        <end position="42"/>
    </location>
</feature>
<organism evidence="3 4">
    <name type="scientific">Ditylenchus destructor</name>
    <dbReference type="NCBI Taxonomy" id="166010"/>
    <lineage>
        <taxon>Eukaryota</taxon>
        <taxon>Metazoa</taxon>
        <taxon>Ecdysozoa</taxon>
        <taxon>Nematoda</taxon>
        <taxon>Chromadorea</taxon>
        <taxon>Rhabditida</taxon>
        <taxon>Tylenchina</taxon>
        <taxon>Tylenchomorpha</taxon>
        <taxon>Sphaerularioidea</taxon>
        <taxon>Anguinidae</taxon>
        <taxon>Anguininae</taxon>
        <taxon>Ditylenchus</taxon>
    </lineage>
</organism>
<keyword evidence="4" id="KW-1185">Reference proteome</keyword>
<reference evidence="3" key="1">
    <citation type="submission" date="2022-01" db="EMBL/GenBank/DDBJ databases">
        <title>Genome Sequence Resource for Two Populations of Ditylenchus destructor, the Migratory Endoparasitic Phytonematode.</title>
        <authorList>
            <person name="Zhang H."/>
            <person name="Lin R."/>
            <person name="Xie B."/>
        </authorList>
    </citation>
    <scope>NUCLEOTIDE SEQUENCE</scope>
    <source>
        <strain evidence="3">BazhouSP</strain>
    </source>
</reference>
<accession>A0AAD4MZ59</accession>
<name>A0AAD4MZ59_9BILA</name>
<protein>
    <recommendedName>
        <fullName evidence="5">Insulin-like domain-containing protein</fullName>
    </recommendedName>
</protein>
<dbReference type="Proteomes" id="UP001201812">
    <property type="component" value="Unassembled WGS sequence"/>
</dbReference>
<proteinExistence type="predicted"/>
<keyword evidence="1" id="KW-0732">Signal</keyword>
<comment type="caution">
    <text evidence="3">The sequence shown here is derived from an EMBL/GenBank/DDBJ whole genome shotgun (WGS) entry which is preliminary data.</text>
</comment>